<sequence length="69" mass="7850">MNEKGIGLKGNRPKLEGQHIDGELVNLHFVKTATVPMAPYVTTLNFHDISNVHVQVRNWRCEVSPLRRS</sequence>
<protein>
    <submittedName>
        <fullName evidence="1">Uncharacterized protein</fullName>
    </submittedName>
</protein>
<evidence type="ECO:0000313" key="2">
    <source>
        <dbReference type="Proteomes" id="UP000479000"/>
    </source>
</evidence>
<gene>
    <name evidence="1" type="ORF">NTEN_LOCUS6572</name>
</gene>
<reference evidence="1 2" key="1">
    <citation type="submission" date="2020-02" db="EMBL/GenBank/DDBJ databases">
        <authorList>
            <person name="Ferguson B K."/>
        </authorList>
    </citation>
    <scope>NUCLEOTIDE SEQUENCE [LARGE SCALE GENOMIC DNA]</scope>
</reference>
<keyword evidence="2" id="KW-1185">Reference proteome</keyword>
<accession>A0A6H5GDU4</accession>
<proteinExistence type="predicted"/>
<dbReference type="Proteomes" id="UP000479000">
    <property type="component" value="Unassembled WGS sequence"/>
</dbReference>
<evidence type="ECO:0000313" key="1">
    <source>
        <dbReference type="EMBL" id="CAB0000785.1"/>
    </source>
</evidence>
<dbReference type="EMBL" id="CADCXU010009915">
    <property type="protein sequence ID" value="CAB0000785.1"/>
    <property type="molecule type" value="Genomic_DNA"/>
</dbReference>
<organism evidence="1 2">
    <name type="scientific">Nesidiocoris tenuis</name>
    <dbReference type="NCBI Taxonomy" id="355587"/>
    <lineage>
        <taxon>Eukaryota</taxon>
        <taxon>Metazoa</taxon>
        <taxon>Ecdysozoa</taxon>
        <taxon>Arthropoda</taxon>
        <taxon>Hexapoda</taxon>
        <taxon>Insecta</taxon>
        <taxon>Pterygota</taxon>
        <taxon>Neoptera</taxon>
        <taxon>Paraneoptera</taxon>
        <taxon>Hemiptera</taxon>
        <taxon>Heteroptera</taxon>
        <taxon>Panheteroptera</taxon>
        <taxon>Cimicomorpha</taxon>
        <taxon>Miridae</taxon>
        <taxon>Dicyphina</taxon>
        <taxon>Nesidiocoris</taxon>
    </lineage>
</organism>
<dbReference type="AlphaFoldDB" id="A0A6H5GDU4"/>
<name>A0A6H5GDU4_9HEMI</name>